<gene>
    <name evidence="1" type="ORF">R3P38DRAFT_2810749</name>
</gene>
<reference evidence="1 2" key="1">
    <citation type="journal article" date="2024" name="J Genomics">
        <title>Draft genome sequencing and assembly of Favolaschia claudopus CIRM-BRFM 2984 isolated from oak limbs.</title>
        <authorList>
            <person name="Navarro D."/>
            <person name="Drula E."/>
            <person name="Chaduli D."/>
            <person name="Cazenave R."/>
            <person name="Ahrendt S."/>
            <person name="Wang J."/>
            <person name="Lipzen A."/>
            <person name="Daum C."/>
            <person name="Barry K."/>
            <person name="Grigoriev I.V."/>
            <person name="Favel A."/>
            <person name="Rosso M.N."/>
            <person name="Martin F."/>
        </authorList>
    </citation>
    <scope>NUCLEOTIDE SEQUENCE [LARGE SCALE GENOMIC DNA]</scope>
    <source>
        <strain evidence="1 2">CIRM-BRFM 2984</strain>
    </source>
</reference>
<evidence type="ECO:0000313" key="2">
    <source>
        <dbReference type="Proteomes" id="UP001362999"/>
    </source>
</evidence>
<proteinExistence type="predicted"/>
<dbReference type="EMBL" id="JAWWNJ010000173">
    <property type="protein sequence ID" value="KAK6977057.1"/>
    <property type="molecule type" value="Genomic_DNA"/>
</dbReference>
<dbReference type="InterPro" id="IPR032675">
    <property type="entry name" value="LRR_dom_sf"/>
</dbReference>
<name>A0AAV9ZB44_9AGAR</name>
<organism evidence="1 2">
    <name type="scientific">Favolaschia claudopus</name>
    <dbReference type="NCBI Taxonomy" id="2862362"/>
    <lineage>
        <taxon>Eukaryota</taxon>
        <taxon>Fungi</taxon>
        <taxon>Dikarya</taxon>
        <taxon>Basidiomycota</taxon>
        <taxon>Agaricomycotina</taxon>
        <taxon>Agaricomycetes</taxon>
        <taxon>Agaricomycetidae</taxon>
        <taxon>Agaricales</taxon>
        <taxon>Marasmiineae</taxon>
        <taxon>Mycenaceae</taxon>
        <taxon>Favolaschia</taxon>
    </lineage>
</organism>
<protein>
    <submittedName>
        <fullName evidence="1">Uncharacterized protein</fullName>
    </submittedName>
</protein>
<dbReference type="AlphaFoldDB" id="A0AAV9ZB44"/>
<dbReference type="SUPFAM" id="SSF52047">
    <property type="entry name" value="RNI-like"/>
    <property type="match status" value="1"/>
</dbReference>
<comment type="caution">
    <text evidence="1">The sequence shown here is derived from an EMBL/GenBank/DDBJ whole genome shotgun (WGS) entry which is preliminary data.</text>
</comment>
<evidence type="ECO:0000313" key="1">
    <source>
        <dbReference type="EMBL" id="KAK6977057.1"/>
    </source>
</evidence>
<keyword evidence="2" id="KW-1185">Reference proteome</keyword>
<dbReference type="Proteomes" id="UP001362999">
    <property type="component" value="Unassembled WGS sequence"/>
</dbReference>
<dbReference type="Gene3D" id="3.80.10.10">
    <property type="entry name" value="Ribonuclease Inhibitor"/>
    <property type="match status" value="1"/>
</dbReference>
<sequence>MYPLVGRADQFDIIKDNLAISFWVLGRARFGPSARIYGAAAPKKLAFGFRSQAPGRFRKSRVVDTSQPVPLRPRKVNNTNTGFLARKYKAAMFRKTEFDPVKVPNETIAAIFTEAIKPVSTQEDIYENELLRDTLIQICMKFEAVVNGLPVLWTFIMLETEDEINKRPCKLDASVISVHNHIAKSLGRPLHVAFNLAVLPARVDDAFRSWNALLATSGRWSSLFVRGAGTCAKESICVEALLGGDVLGRATRLGIVDIAKRLDIPCPKTHKPVRMCSSKVMLFRSTLPTDIAVSPSSTLRYLSIVSDQRDLNWSHFFSSCPNLSQLRWHGKVDFPSSPSITMPSLQRLTLWTLRHLPPVLAPNLTRLEVLDSLVPMDTPVIVKFAGSPNRLTTLILPTNPVTNSGLLAILEECPHIQRLIASGVEPRTRVYDALSRKVLFQLRMNEKHRMTGIAFQRDRSAQLYEDEEAAGAQLKELCRPPEPNERPRSDCVCFLPISRGTCVVVSGFPYPLNVTDVAHVYSREQIRAQTGFDVPVLKVWVAESIIFGKVPQGEMTLVILLDLKWGEADFLATLGFDYGGKKYKVVCNKDSRRKI</sequence>
<accession>A0AAV9ZB44</accession>